<organism evidence="2 3">
    <name type="scientific">Pseudomonas knackmussii</name>
    <dbReference type="NCBI Taxonomy" id="65741"/>
    <lineage>
        <taxon>Bacteria</taxon>
        <taxon>Pseudomonadati</taxon>
        <taxon>Pseudomonadota</taxon>
        <taxon>Gammaproteobacteria</taxon>
        <taxon>Pseudomonadales</taxon>
        <taxon>Pseudomonadaceae</taxon>
        <taxon>Pseudomonas</taxon>
    </lineage>
</organism>
<reference evidence="2 3" key="1">
    <citation type="submission" date="2022-04" db="EMBL/GenBank/DDBJ databases">
        <title>Pseudomonas knackmussii B09-2.</title>
        <authorList>
            <person name="Deng Y."/>
        </authorList>
    </citation>
    <scope>NUCLEOTIDE SEQUENCE [LARGE SCALE GENOMIC DNA]</scope>
    <source>
        <strain evidence="2 3">B09-2</strain>
    </source>
</reference>
<evidence type="ECO:0000256" key="1">
    <source>
        <dbReference type="SAM" id="MobiDB-lite"/>
    </source>
</evidence>
<feature type="compositionally biased region" description="Basic and acidic residues" evidence="1">
    <location>
        <begin position="75"/>
        <end position="90"/>
    </location>
</feature>
<proteinExistence type="predicted"/>
<gene>
    <name evidence="2" type="ORF">M0M42_15645</name>
</gene>
<dbReference type="Proteomes" id="UP000831189">
    <property type="component" value="Chromosome"/>
</dbReference>
<evidence type="ECO:0000313" key="2">
    <source>
        <dbReference type="EMBL" id="UPQ81832.1"/>
    </source>
</evidence>
<feature type="region of interest" description="Disordered" evidence="1">
    <location>
        <begin position="64"/>
        <end position="95"/>
    </location>
</feature>
<accession>A0ABY4KRG4</accession>
<sequence>MKITVSNVTPETVSIHGQTLAREYAELVLLPLLVAAEGQNHPAIVKVAEAFATAGLSLEGSPEASRLYRSHQHQQRVEQERLKAEAQEHARRCHVPTPQEIAQQIAERERKAREIREHGERLRAARGR</sequence>
<keyword evidence="3" id="KW-1185">Reference proteome</keyword>
<name>A0ABY4KRG4_9PSED</name>
<evidence type="ECO:0000313" key="3">
    <source>
        <dbReference type="Proteomes" id="UP000831189"/>
    </source>
</evidence>
<dbReference type="EMBL" id="CP096208">
    <property type="protein sequence ID" value="UPQ81832.1"/>
    <property type="molecule type" value="Genomic_DNA"/>
</dbReference>
<protein>
    <submittedName>
        <fullName evidence="2">Uncharacterized protein</fullName>
    </submittedName>
</protein>